<keyword evidence="3" id="KW-1003">Cell membrane</keyword>
<evidence type="ECO:0000256" key="2">
    <source>
        <dbReference type="ARBA" id="ARBA00005327"/>
    </source>
</evidence>
<evidence type="ECO:0000256" key="5">
    <source>
        <dbReference type="ARBA" id="ARBA00022989"/>
    </source>
</evidence>
<feature type="transmembrane region" description="Helical" evidence="8">
    <location>
        <begin position="91"/>
        <end position="112"/>
    </location>
</feature>
<accession>A0A1J0KKU1</accession>
<proteinExistence type="evidence at transcript level"/>
<evidence type="ECO:0000256" key="6">
    <source>
        <dbReference type="ARBA" id="ARBA00023136"/>
    </source>
</evidence>
<evidence type="ECO:0000256" key="8">
    <source>
        <dbReference type="SAM" id="Phobius"/>
    </source>
</evidence>
<feature type="transmembrane region" description="Helical" evidence="8">
    <location>
        <begin position="133"/>
        <end position="152"/>
    </location>
</feature>
<dbReference type="Pfam" id="PF06151">
    <property type="entry name" value="Trehalose_recp"/>
    <property type="match status" value="1"/>
</dbReference>
<organism evidence="9">
    <name type="scientific">Pyrrhalta aenescens</name>
    <dbReference type="NCBI Taxonomy" id="281545"/>
    <lineage>
        <taxon>Eukaryota</taxon>
        <taxon>Metazoa</taxon>
        <taxon>Ecdysozoa</taxon>
        <taxon>Arthropoda</taxon>
        <taxon>Hexapoda</taxon>
        <taxon>Insecta</taxon>
        <taxon>Pterygota</taxon>
        <taxon>Neoptera</taxon>
        <taxon>Endopterygota</taxon>
        <taxon>Coleoptera</taxon>
        <taxon>Polyphaga</taxon>
        <taxon>Cucujiformia</taxon>
        <taxon>Chrysomeloidea</taxon>
        <taxon>Chrysomelidae</taxon>
        <taxon>Galerucinae</taxon>
        <taxon>Coelomerites</taxon>
        <taxon>Pyrrhalta</taxon>
    </lineage>
</organism>
<dbReference type="GO" id="GO:0005886">
    <property type="term" value="C:plasma membrane"/>
    <property type="evidence" value="ECO:0007669"/>
    <property type="project" value="UniProtKB-SubCell"/>
</dbReference>
<keyword evidence="5 8" id="KW-1133">Transmembrane helix</keyword>
<dbReference type="PANTHER" id="PTHR21421">
    <property type="entry name" value="GUSTATORY RECEPTOR"/>
    <property type="match status" value="1"/>
</dbReference>
<name>A0A1J0KKU1_9CUCU</name>
<dbReference type="AlphaFoldDB" id="A0A1J0KKU1"/>
<dbReference type="InterPro" id="IPR009318">
    <property type="entry name" value="Gustatory_rcpt"/>
</dbReference>
<comment type="subcellular location">
    <subcellularLocation>
        <location evidence="1">Cell membrane</location>
        <topology evidence="1">Multi-pass membrane protein</topology>
    </subcellularLocation>
</comment>
<evidence type="ECO:0000256" key="3">
    <source>
        <dbReference type="ARBA" id="ARBA00022475"/>
    </source>
</evidence>
<keyword evidence="4 8" id="KW-0812">Transmembrane</keyword>
<reference evidence="9" key="1">
    <citation type="journal article" date="2016" name="Insect Biochem. Mol. Biol.">
        <title>Comparative transcriptome analysis of chemosensory genes in two sister leaf beetles provides insights into chemosensory speciation.</title>
        <authorList>
            <person name="Zhang B."/>
            <person name="Zhang W."/>
            <person name="Nie R.E."/>
            <person name="Li W.Z."/>
            <person name="Segraves K.A."/>
            <person name="Yang X.K."/>
            <person name="Xue H.J."/>
        </authorList>
    </citation>
    <scope>NUCLEOTIDE SEQUENCE</scope>
</reference>
<dbReference type="PANTHER" id="PTHR21421:SF29">
    <property type="entry name" value="GUSTATORY RECEPTOR 5A FOR TREHALOSE-RELATED"/>
    <property type="match status" value="1"/>
</dbReference>
<feature type="transmembrane region" description="Helical" evidence="8">
    <location>
        <begin position="56"/>
        <end position="79"/>
    </location>
</feature>
<evidence type="ECO:0000313" key="9">
    <source>
        <dbReference type="EMBL" id="APC94344.1"/>
    </source>
</evidence>
<evidence type="ECO:0000256" key="1">
    <source>
        <dbReference type="ARBA" id="ARBA00004651"/>
    </source>
</evidence>
<dbReference type="EMBL" id="KX298827">
    <property type="protein sequence ID" value="APC94344.1"/>
    <property type="molecule type" value="mRNA"/>
</dbReference>
<evidence type="ECO:0000256" key="4">
    <source>
        <dbReference type="ARBA" id="ARBA00022692"/>
    </source>
</evidence>
<protein>
    <submittedName>
        <fullName evidence="9">Gustatory receptor 16</fullName>
    </submittedName>
</protein>
<evidence type="ECO:0000256" key="7">
    <source>
        <dbReference type="ARBA" id="ARBA00023170"/>
    </source>
</evidence>
<keyword evidence="7 9" id="KW-0675">Receptor</keyword>
<comment type="similarity">
    <text evidence="2">Belongs to the insect chemoreceptor superfamily. Gustatory receptor (GR) family. Gr5a subfamily.</text>
</comment>
<keyword evidence="6 8" id="KW-0472">Membrane</keyword>
<dbReference type="GO" id="GO:0008527">
    <property type="term" value="F:taste receptor activity"/>
    <property type="evidence" value="ECO:0007669"/>
    <property type="project" value="InterPro"/>
</dbReference>
<dbReference type="GO" id="GO:0050916">
    <property type="term" value="P:sensory perception of sweet taste"/>
    <property type="evidence" value="ECO:0007669"/>
    <property type="project" value="UniProtKB-ARBA"/>
</dbReference>
<sequence>MNLLKILNGNGLLLKDRIASNYFQEVMKFPLKLAQTFSYFPIFIGDREEPLQFKWLYWRIGYSLITFILFIIELCFVVLETFKNPMNPLEIKVVVFHLGAVIQFILFFKLTYHWPNFVKEWTKIEYHMKTYEIVENIRLKLILIAGIIMFIAGGE</sequence>